<evidence type="ECO:0000256" key="10">
    <source>
        <dbReference type="SAM" id="MobiDB-lite"/>
    </source>
</evidence>
<evidence type="ECO:0000313" key="11">
    <source>
        <dbReference type="EMBL" id="GAA2036200.1"/>
    </source>
</evidence>
<sequence>MQIFRNPVILLVLILLAFLLFGANKLPKMARNMGQSMRILKSEVKEMKSEGKDSKKKDKAQDKTHADDDTEAVEGTLISKNNETTNSGSEEQPSK</sequence>
<keyword evidence="2 9" id="KW-0813">Transport</keyword>
<dbReference type="EMBL" id="BAAAMN010000028">
    <property type="protein sequence ID" value="GAA2036200.1"/>
    <property type="molecule type" value="Genomic_DNA"/>
</dbReference>
<feature type="region of interest" description="Disordered" evidence="10">
    <location>
        <begin position="41"/>
        <end position="95"/>
    </location>
</feature>
<comment type="subcellular location">
    <subcellularLocation>
        <location evidence="1 9">Cell membrane</location>
        <topology evidence="1 9">Single-pass membrane protein</topology>
    </subcellularLocation>
</comment>
<proteinExistence type="inferred from homology"/>
<keyword evidence="12" id="KW-1185">Reference proteome</keyword>
<keyword evidence="7 9" id="KW-0811">Translocation</keyword>
<evidence type="ECO:0000256" key="4">
    <source>
        <dbReference type="ARBA" id="ARBA00022692"/>
    </source>
</evidence>
<comment type="function">
    <text evidence="9">Part of the twin-arginine translocation (Tat) system that transports large folded proteins containing a characteristic twin-arginine motif in their signal peptide across membranes. TatA could form the protein-conducting channel of the Tat system.</text>
</comment>
<comment type="caution">
    <text evidence="11">The sequence shown here is derived from an EMBL/GenBank/DDBJ whole genome shotgun (WGS) entry which is preliminary data.</text>
</comment>
<dbReference type="RefSeq" id="WP_343957342.1">
    <property type="nucleotide sequence ID" value="NZ_BAAAMN010000028.1"/>
</dbReference>
<dbReference type="Pfam" id="PF02416">
    <property type="entry name" value="TatA_B_E"/>
    <property type="match status" value="1"/>
</dbReference>
<keyword evidence="8 9" id="KW-0472">Membrane</keyword>
<protein>
    <recommendedName>
        <fullName evidence="9">Sec-independent protein translocase protein TatA</fullName>
    </recommendedName>
</protein>
<evidence type="ECO:0000313" key="12">
    <source>
        <dbReference type="Proteomes" id="UP001501461"/>
    </source>
</evidence>
<dbReference type="HAMAP" id="MF_00236">
    <property type="entry name" value="TatA_E"/>
    <property type="match status" value="1"/>
</dbReference>
<gene>
    <name evidence="9" type="primary">tatA</name>
    <name evidence="11" type="ORF">GCM10009720_15920</name>
</gene>
<dbReference type="NCBIfam" id="NF001854">
    <property type="entry name" value="PRK00575.1"/>
    <property type="match status" value="1"/>
</dbReference>
<feature type="compositionally biased region" description="Basic and acidic residues" evidence="10">
    <location>
        <begin position="41"/>
        <end position="67"/>
    </location>
</feature>
<evidence type="ECO:0000256" key="8">
    <source>
        <dbReference type="ARBA" id="ARBA00023136"/>
    </source>
</evidence>
<dbReference type="InterPro" id="IPR006312">
    <property type="entry name" value="TatA/E"/>
</dbReference>
<dbReference type="Gene3D" id="1.20.5.3310">
    <property type="match status" value="1"/>
</dbReference>
<feature type="compositionally biased region" description="Polar residues" evidence="10">
    <location>
        <begin position="78"/>
        <end position="95"/>
    </location>
</feature>
<keyword evidence="3 9" id="KW-1003">Cell membrane</keyword>
<evidence type="ECO:0000256" key="6">
    <source>
        <dbReference type="ARBA" id="ARBA00022989"/>
    </source>
</evidence>
<dbReference type="Proteomes" id="UP001501461">
    <property type="component" value="Unassembled WGS sequence"/>
</dbReference>
<keyword evidence="5 9" id="KW-0653">Protein transport</keyword>
<keyword evidence="6 9" id="KW-1133">Transmembrane helix</keyword>
<comment type="similarity">
    <text evidence="9">Belongs to the TatA/E family.</text>
</comment>
<accession>A0ABP5FZL9</accession>
<evidence type="ECO:0000256" key="5">
    <source>
        <dbReference type="ARBA" id="ARBA00022927"/>
    </source>
</evidence>
<evidence type="ECO:0000256" key="9">
    <source>
        <dbReference type="HAMAP-Rule" id="MF_00236"/>
    </source>
</evidence>
<dbReference type="InterPro" id="IPR003369">
    <property type="entry name" value="TatA/B/E"/>
</dbReference>
<evidence type="ECO:0000256" key="2">
    <source>
        <dbReference type="ARBA" id="ARBA00022448"/>
    </source>
</evidence>
<dbReference type="PANTHER" id="PTHR42982">
    <property type="entry name" value="SEC-INDEPENDENT PROTEIN TRANSLOCASE PROTEIN TATA"/>
    <property type="match status" value="1"/>
</dbReference>
<evidence type="ECO:0000256" key="7">
    <source>
        <dbReference type="ARBA" id="ARBA00023010"/>
    </source>
</evidence>
<organism evidence="11 12">
    <name type="scientific">Yaniella flava</name>
    <dbReference type="NCBI Taxonomy" id="287930"/>
    <lineage>
        <taxon>Bacteria</taxon>
        <taxon>Bacillati</taxon>
        <taxon>Actinomycetota</taxon>
        <taxon>Actinomycetes</taxon>
        <taxon>Micrococcales</taxon>
        <taxon>Micrococcaceae</taxon>
        <taxon>Yaniella</taxon>
    </lineage>
</organism>
<evidence type="ECO:0000256" key="3">
    <source>
        <dbReference type="ARBA" id="ARBA00022475"/>
    </source>
</evidence>
<name>A0ABP5FZL9_9MICC</name>
<reference evidence="12" key="1">
    <citation type="journal article" date="2019" name="Int. J. Syst. Evol. Microbiol.">
        <title>The Global Catalogue of Microorganisms (GCM) 10K type strain sequencing project: providing services to taxonomists for standard genome sequencing and annotation.</title>
        <authorList>
            <consortium name="The Broad Institute Genomics Platform"/>
            <consortium name="The Broad Institute Genome Sequencing Center for Infectious Disease"/>
            <person name="Wu L."/>
            <person name="Ma J."/>
        </authorList>
    </citation>
    <scope>NUCLEOTIDE SEQUENCE [LARGE SCALE GENOMIC DNA]</scope>
    <source>
        <strain evidence="12">JCM 13595</strain>
    </source>
</reference>
<comment type="subunit">
    <text evidence="9">The Tat system comprises two distinct complexes: a TatABC complex, containing multiple copies of TatA, TatB and TatC subunits, and a separate TatA complex, containing only TatA subunits. Substrates initially bind to the TatABC complex, which probably triggers association of the separate TatA complex to form the active translocon.</text>
</comment>
<dbReference type="PANTHER" id="PTHR42982:SF8">
    <property type="entry name" value="SEC-INDEPENDENT PROTEIN TRANSLOCASE PROTEIN TATA"/>
    <property type="match status" value="1"/>
</dbReference>
<keyword evidence="4 9" id="KW-0812">Transmembrane</keyword>
<evidence type="ECO:0000256" key="1">
    <source>
        <dbReference type="ARBA" id="ARBA00004162"/>
    </source>
</evidence>